<dbReference type="SUPFAM" id="SSF46785">
    <property type="entry name" value="Winged helix' DNA-binding domain"/>
    <property type="match status" value="1"/>
</dbReference>
<evidence type="ECO:0000256" key="1">
    <source>
        <dbReference type="ARBA" id="ARBA00023015"/>
    </source>
</evidence>
<dbReference type="RefSeq" id="WP_007048957.1">
    <property type="nucleotide sequence ID" value="NZ_CABKNJ010000005.1"/>
</dbReference>
<comment type="caution">
    <text evidence="5">The sequence shown here is derived from an EMBL/GenBank/DDBJ whole genome shotgun (WGS) entry which is preliminary data.</text>
</comment>
<dbReference type="Pfam" id="PF01047">
    <property type="entry name" value="MarR"/>
    <property type="match status" value="1"/>
</dbReference>
<dbReference type="SMART" id="SM00347">
    <property type="entry name" value="HTH_MARR"/>
    <property type="match status" value="1"/>
</dbReference>
<evidence type="ECO:0000256" key="2">
    <source>
        <dbReference type="ARBA" id="ARBA00023125"/>
    </source>
</evidence>
<dbReference type="PRINTS" id="PR00598">
    <property type="entry name" value="HTHMARR"/>
</dbReference>
<dbReference type="InterPro" id="IPR000835">
    <property type="entry name" value="HTH_MarR-typ"/>
</dbReference>
<proteinExistence type="predicted"/>
<dbReference type="InterPro" id="IPR036388">
    <property type="entry name" value="WH-like_DNA-bd_sf"/>
</dbReference>
<protein>
    <submittedName>
        <fullName evidence="5">MarR family transcriptional regulator</fullName>
    </submittedName>
</protein>
<accession>A0A3E3DZ40</accession>
<keyword evidence="3" id="KW-0804">Transcription</keyword>
<evidence type="ECO:0000313" key="6">
    <source>
        <dbReference type="Proteomes" id="UP000261212"/>
    </source>
</evidence>
<dbReference type="GO" id="GO:0003677">
    <property type="term" value="F:DNA binding"/>
    <property type="evidence" value="ECO:0007669"/>
    <property type="project" value="UniProtKB-KW"/>
</dbReference>
<gene>
    <name evidence="5" type="ORF">DW687_07300</name>
</gene>
<organism evidence="5 6">
    <name type="scientific">Anaerofustis stercorihominis</name>
    <dbReference type="NCBI Taxonomy" id="214853"/>
    <lineage>
        <taxon>Bacteria</taxon>
        <taxon>Bacillati</taxon>
        <taxon>Bacillota</taxon>
        <taxon>Clostridia</taxon>
        <taxon>Eubacteriales</taxon>
        <taxon>Eubacteriaceae</taxon>
        <taxon>Anaerofustis</taxon>
    </lineage>
</organism>
<sequence>MDKKIKFNIIKYTSKLHRKSQMYVNEQVKNLDITGGQVPFIKILCENGEIIQNEFCRFLDMDKSTVAKMMVKLESEGYIIKTNNKTDNRSTYIKPTKKSYEIYPKLKRIEQNWFNEITNDFSDIEKLIFFDLIKKATYNAGYFFDRCDN</sequence>
<feature type="domain" description="HTH marR-type" evidence="4">
    <location>
        <begin position="1"/>
        <end position="138"/>
    </location>
</feature>
<dbReference type="AlphaFoldDB" id="A0A3E3DZ40"/>
<dbReference type="GO" id="GO:0003700">
    <property type="term" value="F:DNA-binding transcription factor activity"/>
    <property type="evidence" value="ECO:0007669"/>
    <property type="project" value="InterPro"/>
</dbReference>
<keyword evidence="2" id="KW-0238">DNA-binding</keyword>
<evidence type="ECO:0000313" key="5">
    <source>
        <dbReference type="EMBL" id="RGD74554.1"/>
    </source>
</evidence>
<evidence type="ECO:0000259" key="4">
    <source>
        <dbReference type="PROSITE" id="PS50995"/>
    </source>
</evidence>
<keyword evidence="1" id="KW-0805">Transcription regulation</keyword>
<dbReference type="EMBL" id="QUSM01000003">
    <property type="protein sequence ID" value="RGD74554.1"/>
    <property type="molecule type" value="Genomic_DNA"/>
</dbReference>
<dbReference type="GeneID" id="97999445"/>
<dbReference type="PANTHER" id="PTHR42756">
    <property type="entry name" value="TRANSCRIPTIONAL REGULATOR, MARR"/>
    <property type="match status" value="1"/>
</dbReference>
<dbReference type="Gene3D" id="1.10.10.10">
    <property type="entry name" value="Winged helix-like DNA-binding domain superfamily/Winged helix DNA-binding domain"/>
    <property type="match status" value="1"/>
</dbReference>
<evidence type="ECO:0000256" key="3">
    <source>
        <dbReference type="ARBA" id="ARBA00023163"/>
    </source>
</evidence>
<dbReference type="PROSITE" id="PS50995">
    <property type="entry name" value="HTH_MARR_2"/>
    <property type="match status" value="1"/>
</dbReference>
<name>A0A3E3DZ40_9FIRM</name>
<dbReference type="Proteomes" id="UP000261212">
    <property type="component" value="Unassembled WGS sequence"/>
</dbReference>
<dbReference type="PANTHER" id="PTHR42756:SF2">
    <property type="entry name" value="MARR FAMILY REGULATORY PROTEIN"/>
    <property type="match status" value="1"/>
</dbReference>
<dbReference type="InterPro" id="IPR036390">
    <property type="entry name" value="WH_DNA-bd_sf"/>
</dbReference>
<reference evidence="5 6" key="1">
    <citation type="submission" date="2018-08" db="EMBL/GenBank/DDBJ databases">
        <title>A genome reference for cultivated species of the human gut microbiota.</title>
        <authorList>
            <person name="Zou Y."/>
            <person name="Xue W."/>
            <person name="Luo G."/>
        </authorList>
    </citation>
    <scope>NUCLEOTIDE SEQUENCE [LARGE SCALE GENOMIC DNA]</scope>
    <source>
        <strain evidence="5 6">AM25-6</strain>
    </source>
</reference>